<evidence type="ECO:0000313" key="5">
    <source>
        <dbReference type="EMBL" id="QQR37858.1"/>
    </source>
</evidence>
<keyword evidence="1" id="KW-1133">Transmembrane helix</keyword>
<reference evidence="5 6" key="1">
    <citation type="submission" date="2021-01" db="EMBL/GenBank/DDBJ databases">
        <title>Genome seq and assembly of Devosia sp. G19.</title>
        <authorList>
            <person name="Chhetri G."/>
        </authorList>
    </citation>
    <scope>NUCLEOTIDE SEQUENCE [LARGE SCALE GENOMIC DNA]</scope>
    <source>
        <strain evidence="5 6">G19</strain>
    </source>
</reference>
<dbReference type="SUPFAM" id="SSF55785">
    <property type="entry name" value="PYP-like sensor domain (PAS domain)"/>
    <property type="match status" value="1"/>
</dbReference>
<dbReference type="Pfam" id="PF03707">
    <property type="entry name" value="MHYT"/>
    <property type="match status" value="2"/>
</dbReference>
<dbReference type="Pfam" id="PF12860">
    <property type="entry name" value="PAS_7"/>
    <property type="match status" value="1"/>
</dbReference>
<dbReference type="Gene3D" id="3.30.450.20">
    <property type="entry name" value="PAS domain"/>
    <property type="match status" value="1"/>
</dbReference>
<feature type="domain" description="GGDEF" evidence="3">
    <location>
        <begin position="401"/>
        <end position="533"/>
    </location>
</feature>
<organism evidence="5 6">
    <name type="scientific">Devosia oryziradicis</name>
    <dbReference type="NCBI Taxonomy" id="2801335"/>
    <lineage>
        <taxon>Bacteria</taxon>
        <taxon>Pseudomonadati</taxon>
        <taxon>Pseudomonadota</taxon>
        <taxon>Alphaproteobacteria</taxon>
        <taxon>Hyphomicrobiales</taxon>
        <taxon>Devosiaceae</taxon>
        <taxon>Devosia</taxon>
    </lineage>
</organism>
<protein>
    <submittedName>
        <fullName evidence="5">EAL domain-containing protein</fullName>
    </submittedName>
</protein>
<keyword evidence="1" id="KW-0472">Membrane</keyword>
<dbReference type="Gene3D" id="3.30.70.270">
    <property type="match status" value="1"/>
</dbReference>
<feature type="transmembrane region" description="Helical" evidence="1">
    <location>
        <begin position="57"/>
        <end position="80"/>
    </location>
</feature>
<dbReference type="Pfam" id="PF00563">
    <property type="entry name" value="EAL"/>
    <property type="match status" value="1"/>
</dbReference>
<feature type="transmembrane region" description="Helical" evidence="1">
    <location>
        <begin position="92"/>
        <end position="115"/>
    </location>
</feature>
<dbReference type="InterPro" id="IPR000160">
    <property type="entry name" value="GGDEF_dom"/>
</dbReference>
<dbReference type="InterPro" id="IPR043128">
    <property type="entry name" value="Rev_trsase/Diguanyl_cyclase"/>
</dbReference>
<feature type="transmembrane region" description="Helical" evidence="1">
    <location>
        <begin position="27"/>
        <end position="51"/>
    </location>
</feature>
<dbReference type="InterPro" id="IPR035965">
    <property type="entry name" value="PAS-like_dom_sf"/>
</dbReference>
<evidence type="ECO:0000313" key="6">
    <source>
        <dbReference type="Proteomes" id="UP000595460"/>
    </source>
</evidence>
<evidence type="ECO:0000259" key="4">
    <source>
        <dbReference type="PROSITE" id="PS50924"/>
    </source>
</evidence>
<dbReference type="CDD" id="cd01949">
    <property type="entry name" value="GGDEF"/>
    <property type="match status" value="1"/>
</dbReference>
<dbReference type="SMART" id="SM00052">
    <property type="entry name" value="EAL"/>
    <property type="match status" value="1"/>
</dbReference>
<dbReference type="InterPro" id="IPR029787">
    <property type="entry name" value="Nucleotide_cyclase"/>
</dbReference>
<dbReference type="PROSITE" id="PS50924">
    <property type="entry name" value="MHYT"/>
    <property type="match status" value="1"/>
</dbReference>
<dbReference type="InterPro" id="IPR035919">
    <property type="entry name" value="EAL_sf"/>
</dbReference>
<dbReference type="PANTHER" id="PTHR44757:SF2">
    <property type="entry name" value="BIOFILM ARCHITECTURE MAINTENANCE PROTEIN MBAA"/>
    <property type="match status" value="1"/>
</dbReference>
<dbReference type="InterPro" id="IPR005330">
    <property type="entry name" value="MHYT_dom"/>
</dbReference>
<dbReference type="Proteomes" id="UP000595460">
    <property type="component" value="Chromosome"/>
</dbReference>
<dbReference type="EMBL" id="CP068047">
    <property type="protein sequence ID" value="QQR37858.1"/>
    <property type="molecule type" value="Genomic_DNA"/>
</dbReference>
<dbReference type="PANTHER" id="PTHR44757">
    <property type="entry name" value="DIGUANYLATE CYCLASE DGCP"/>
    <property type="match status" value="1"/>
</dbReference>
<feature type="transmembrane region" description="Helical" evidence="1">
    <location>
        <begin position="154"/>
        <end position="172"/>
    </location>
</feature>
<dbReference type="PROSITE" id="PS50883">
    <property type="entry name" value="EAL"/>
    <property type="match status" value="1"/>
</dbReference>
<gene>
    <name evidence="5" type="ORF">JI749_14325</name>
</gene>
<dbReference type="SUPFAM" id="SSF141868">
    <property type="entry name" value="EAL domain-like"/>
    <property type="match status" value="1"/>
</dbReference>
<proteinExistence type="predicted"/>
<dbReference type="Gene3D" id="3.20.20.450">
    <property type="entry name" value="EAL domain"/>
    <property type="match status" value="1"/>
</dbReference>
<dbReference type="InterPro" id="IPR052155">
    <property type="entry name" value="Biofilm_reg_signaling"/>
</dbReference>
<feature type="domain" description="EAL" evidence="2">
    <location>
        <begin position="542"/>
        <end position="792"/>
    </location>
</feature>
<dbReference type="SUPFAM" id="SSF55073">
    <property type="entry name" value="Nucleotide cyclase"/>
    <property type="match status" value="1"/>
</dbReference>
<name>A0ABX7C266_9HYPH</name>
<feature type="transmembrane region" description="Helical" evidence="1">
    <location>
        <begin position="192"/>
        <end position="214"/>
    </location>
</feature>
<evidence type="ECO:0000259" key="3">
    <source>
        <dbReference type="PROSITE" id="PS50887"/>
    </source>
</evidence>
<dbReference type="Pfam" id="PF00990">
    <property type="entry name" value="GGDEF"/>
    <property type="match status" value="1"/>
</dbReference>
<dbReference type="CDD" id="cd01948">
    <property type="entry name" value="EAL"/>
    <property type="match status" value="1"/>
</dbReference>
<evidence type="ECO:0000256" key="1">
    <source>
        <dbReference type="PROSITE-ProRule" id="PRU00244"/>
    </source>
</evidence>
<dbReference type="NCBIfam" id="TIGR00254">
    <property type="entry name" value="GGDEF"/>
    <property type="match status" value="1"/>
</dbReference>
<accession>A0ABX7C266</accession>
<keyword evidence="1" id="KW-0812">Transmembrane</keyword>
<dbReference type="SMART" id="SM00267">
    <property type="entry name" value="GGDEF"/>
    <property type="match status" value="1"/>
</dbReference>
<sequence>MVCLISAYACVSLLRHAHKATGRTRHLWTGVAALAVGFGIWATHFVAVLAFRPGYTFAYDLLLTAASLAIAIGLCGLGIAMAIRGTNRWDHFLGGAVVGVAISSMHYTGIAALVMGGTIAWNAPMVGASIVGGMVLAGLAAVSAMGVGWRRLTLGAILLTLAICVMHFTAMGAANFDRCFPLSADGELNGGWLALAVAFVSMLILGAAFGSVVLDETDRRRTERERAREAADAVRLSEVSARLELAMTHMSQGLALYDAEGILRLHNRRLPAMLGLDPAQDLTGLSFREVCRLTIIGPGGTEAADTEERVEQALSQHLPLISGQGGDIQHSFGDGRTLRINHSPIGDGSWVSTTDDITERQRTEAAIFHLAHHDGLTGLPNREQFNERFDMALQAASAGDDNVAVIAIDLDRFKEVNDGYGHAAGDQVLKTLAERLTHGLKDGELVARLGGDEFAAIKSFVSMDALRDFLARIETALFTRVSIGDTTVGTGGSIGVAIYPEDGAERSKLLSNADLAMYRAKAEFDRHICYYEREMDEHARQRREMAKDIWTALEQDAFYLVYQVQKSVATNEITGYEVLLRWDRPGHGLVSPADFVPVAEECGAIGAIGAWVLKMACLDAASWPEPHKVAVNISGLQLSQVDLIETVRAALLRSGLSPKRLELEVTETSIIADKNRALHILRQVKAMGVSIAIDDFGTGYSSLDTLRSFPFDKIKIDRSFMNEVEVNEQSKAIVRAILALGRSLHVPVLAEGVETTAQLEVLRAEGCTEAQGFLLGRPGAIDWNDALEPTLRTSAG</sequence>
<feature type="transmembrane region" description="Helical" evidence="1">
    <location>
        <begin position="121"/>
        <end position="142"/>
    </location>
</feature>
<dbReference type="PROSITE" id="PS50887">
    <property type="entry name" value="GGDEF"/>
    <property type="match status" value="1"/>
</dbReference>
<evidence type="ECO:0000259" key="2">
    <source>
        <dbReference type="PROSITE" id="PS50883"/>
    </source>
</evidence>
<keyword evidence="6" id="KW-1185">Reference proteome</keyword>
<dbReference type="InterPro" id="IPR001633">
    <property type="entry name" value="EAL_dom"/>
</dbReference>
<feature type="domain" description="MHYT" evidence="4">
    <location>
        <begin position="1"/>
        <end position="177"/>
    </location>
</feature>